<comment type="caution">
    <text evidence="2">The sequence shown here is derived from an EMBL/GenBank/DDBJ whole genome shotgun (WGS) entry which is preliminary data.</text>
</comment>
<protein>
    <recommendedName>
        <fullName evidence="3">Secreted protein</fullName>
    </recommendedName>
</protein>
<organism evidence="2">
    <name type="scientific">Cupriavidus taiwanensis</name>
    <dbReference type="NCBI Taxonomy" id="164546"/>
    <lineage>
        <taxon>Bacteria</taxon>
        <taxon>Pseudomonadati</taxon>
        <taxon>Pseudomonadota</taxon>
        <taxon>Betaproteobacteria</taxon>
        <taxon>Burkholderiales</taxon>
        <taxon>Burkholderiaceae</taxon>
        <taxon>Cupriavidus</taxon>
    </lineage>
</organism>
<keyword evidence="1" id="KW-0732">Signal</keyword>
<evidence type="ECO:0000256" key="1">
    <source>
        <dbReference type="SAM" id="SignalP"/>
    </source>
</evidence>
<dbReference type="EMBL" id="OFSQ01000012">
    <property type="protein sequence ID" value="SOY50112.1"/>
    <property type="molecule type" value="Genomic_DNA"/>
</dbReference>
<proteinExistence type="predicted"/>
<evidence type="ECO:0000313" key="2">
    <source>
        <dbReference type="EMBL" id="SOY50112.1"/>
    </source>
</evidence>
<gene>
    <name evidence="2" type="ORF">CBM2587_A20243</name>
</gene>
<dbReference type="AlphaFoldDB" id="A0A375BQ62"/>
<accession>A0A375BQ62</accession>
<reference evidence="2" key="1">
    <citation type="submission" date="2018-01" db="EMBL/GenBank/DDBJ databases">
        <authorList>
            <person name="Clerissi C."/>
        </authorList>
    </citation>
    <scope>NUCLEOTIDE SEQUENCE</scope>
    <source>
        <strain evidence="2">Cupriavidus sp. LMG 19464</strain>
    </source>
</reference>
<evidence type="ECO:0008006" key="3">
    <source>
        <dbReference type="Google" id="ProtNLM"/>
    </source>
</evidence>
<dbReference type="Proteomes" id="UP000256780">
    <property type="component" value="Chromosome CBM2587_a"/>
</dbReference>
<name>A0A375BQ62_9BURK</name>
<feature type="signal peptide" evidence="1">
    <location>
        <begin position="1"/>
        <end position="27"/>
    </location>
</feature>
<feature type="chain" id="PRO_5016921142" description="Secreted protein" evidence="1">
    <location>
        <begin position="28"/>
        <end position="134"/>
    </location>
</feature>
<sequence length="134" mass="14552">MVAVTKAASAAARAVAAAIAAKRRAVAAMAAAVAHRAAVASRAAPRAVRSSRRRTVSRIWTTIFRSDPPLRETGEKDPRMALFTEGFFVFPWTGPQPGPSIDFPFRSRFPDASVIRYVRQSGNIPMSLAPYPRL</sequence>